<dbReference type="GO" id="GO:0008270">
    <property type="term" value="F:zinc ion binding"/>
    <property type="evidence" value="ECO:0007669"/>
    <property type="project" value="InterPro"/>
</dbReference>
<feature type="compositionally biased region" description="Low complexity" evidence="1">
    <location>
        <begin position="150"/>
        <end position="175"/>
    </location>
</feature>
<feature type="domain" description="Zn(2)-C6 fungal-type" evidence="2">
    <location>
        <begin position="185"/>
        <end position="217"/>
    </location>
</feature>
<evidence type="ECO:0000313" key="4">
    <source>
        <dbReference type="Proteomes" id="UP000250043"/>
    </source>
</evidence>
<dbReference type="AlphaFoldDB" id="A0A8E2ARV3"/>
<dbReference type="CDD" id="cd00067">
    <property type="entry name" value="GAL4"/>
    <property type="match status" value="1"/>
</dbReference>
<dbReference type="Proteomes" id="UP000250043">
    <property type="component" value="Unassembled WGS sequence"/>
</dbReference>
<dbReference type="PROSITE" id="PS00463">
    <property type="entry name" value="ZN2_CY6_FUNGAL_1"/>
    <property type="match status" value="1"/>
</dbReference>
<dbReference type="InterPro" id="IPR036864">
    <property type="entry name" value="Zn2-C6_fun-type_DNA-bd_sf"/>
</dbReference>
<dbReference type="GO" id="GO:0000981">
    <property type="term" value="F:DNA-binding transcription factor activity, RNA polymerase II-specific"/>
    <property type="evidence" value="ECO:0007669"/>
    <property type="project" value="InterPro"/>
</dbReference>
<evidence type="ECO:0000313" key="3">
    <source>
        <dbReference type="EMBL" id="OCH87002.1"/>
    </source>
</evidence>
<proteinExistence type="predicted"/>
<dbReference type="SMART" id="SM00066">
    <property type="entry name" value="GAL4"/>
    <property type="match status" value="1"/>
</dbReference>
<protein>
    <recommendedName>
        <fullName evidence="2">Zn(2)-C6 fungal-type domain-containing protein</fullName>
    </recommendedName>
</protein>
<organism evidence="3 4">
    <name type="scientific">Obba rivulosa</name>
    <dbReference type="NCBI Taxonomy" id="1052685"/>
    <lineage>
        <taxon>Eukaryota</taxon>
        <taxon>Fungi</taxon>
        <taxon>Dikarya</taxon>
        <taxon>Basidiomycota</taxon>
        <taxon>Agaricomycotina</taxon>
        <taxon>Agaricomycetes</taxon>
        <taxon>Polyporales</taxon>
        <taxon>Gelatoporiaceae</taxon>
        <taxon>Obba</taxon>
    </lineage>
</organism>
<accession>A0A8E2ARV3</accession>
<reference evidence="3 4" key="1">
    <citation type="submission" date="2016-07" db="EMBL/GenBank/DDBJ databases">
        <title>Draft genome of the white-rot fungus Obba rivulosa 3A-2.</title>
        <authorList>
            <consortium name="DOE Joint Genome Institute"/>
            <person name="Miettinen O."/>
            <person name="Riley R."/>
            <person name="Acob R."/>
            <person name="Barry K."/>
            <person name="Cullen D."/>
            <person name="De Vries R."/>
            <person name="Hainaut M."/>
            <person name="Hatakka A."/>
            <person name="Henrissat B."/>
            <person name="Hilden K."/>
            <person name="Kuo R."/>
            <person name="Labutti K."/>
            <person name="Lipzen A."/>
            <person name="Makela M.R."/>
            <person name="Sandor L."/>
            <person name="Spatafora J.W."/>
            <person name="Grigoriev I.V."/>
            <person name="Hibbett D.S."/>
        </authorList>
    </citation>
    <scope>NUCLEOTIDE SEQUENCE [LARGE SCALE GENOMIC DNA]</scope>
    <source>
        <strain evidence="3 4">3A-2</strain>
    </source>
</reference>
<sequence>MGHPNLAASEIPYSAGQRVLNRAMHPYGPHVYNTSRTGTYTNTSQVTLADVPPNGQGVFHQAASYEVQGASYPSLIPYDPNCDVRTMEELSNALQNNMIGFGAWAPALGLVPVPNAEPRVMDIGTPHGMLPDAQGVVANIIPNELNVERPAPAHTPPSSNAPAAPADDADAPGNPKVVRRSYGTACDRCHGRKVRCKTAPGGGVCVGCRRAGIICSCVRPIRRRGRPKGVRNGQGKNRARRVAAMAGRVKVTRAQK</sequence>
<feature type="region of interest" description="Disordered" evidence="1">
    <location>
        <begin position="226"/>
        <end position="256"/>
    </location>
</feature>
<keyword evidence="4" id="KW-1185">Reference proteome</keyword>
<evidence type="ECO:0000259" key="2">
    <source>
        <dbReference type="PROSITE" id="PS00463"/>
    </source>
</evidence>
<dbReference type="InterPro" id="IPR001138">
    <property type="entry name" value="Zn2Cys6_DnaBD"/>
</dbReference>
<dbReference type="SUPFAM" id="SSF57701">
    <property type="entry name" value="Zn2/Cys6 DNA-binding domain"/>
    <property type="match status" value="1"/>
</dbReference>
<gene>
    <name evidence="3" type="ORF">OBBRIDRAFT_796627</name>
</gene>
<dbReference type="Gene3D" id="4.10.240.10">
    <property type="entry name" value="Zn(2)-C6 fungal-type DNA-binding domain"/>
    <property type="match status" value="1"/>
</dbReference>
<dbReference type="EMBL" id="KV722503">
    <property type="protein sequence ID" value="OCH87002.1"/>
    <property type="molecule type" value="Genomic_DNA"/>
</dbReference>
<evidence type="ECO:0000256" key="1">
    <source>
        <dbReference type="SAM" id="MobiDB-lite"/>
    </source>
</evidence>
<feature type="region of interest" description="Disordered" evidence="1">
    <location>
        <begin position="148"/>
        <end position="176"/>
    </location>
</feature>
<name>A0A8E2ARV3_9APHY</name>
<dbReference type="Pfam" id="PF00172">
    <property type="entry name" value="Zn_clus"/>
    <property type="match status" value="1"/>
</dbReference>